<protein>
    <submittedName>
        <fullName evidence="1">Uncharacterized protein</fullName>
    </submittedName>
</protein>
<sequence length="81" mass="8924">MGVVADERPAAAYVTEDVAHRVDLHLVKSNLFHLLGDALYDALFAAALAGDRDEVAQELCHISLAAFGRFFYRVEIHNIPS</sequence>
<accession>A0A645IBR3</accession>
<dbReference type="AlphaFoldDB" id="A0A645IBR3"/>
<gene>
    <name evidence="1" type="ORF">SDC9_195503</name>
</gene>
<dbReference type="EMBL" id="VSSQ01109756">
    <property type="protein sequence ID" value="MPN47899.1"/>
    <property type="molecule type" value="Genomic_DNA"/>
</dbReference>
<name>A0A645IBR3_9ZZZZ</name>
<organism evidence="1">
    <name type="scientific">bioreactor metagenome</name>
    <dbReference type="NCBI Taxonomy" id="1076179"/>
    <lineage>
        <taxon>unclassified sequences</taxon>
        <taxon>metagenomes</taxon>
        <taxon>ecological metagenomes</taxon>
    </lineage>
</organism>
<comment type="caution">
    <text evidence="1">The sequence shown here is derived from an EMBL/GenBank/DDBJ whole genome shotgun (WGS) entry which is preliminary data.</text>
</comment>
<reference evidence="1" key="1">
    <citation type="submission" date="2019-08" db="EMBL/GenBank/DDBJ databases">
        <authorList>
            <person name="Kucharzyk K."/>
            <person name="Murdoch R.W."/>
            <person name="Higgins S."/>
            <person name="Loffler F."/>
        </authorList>
    </citation>
    <scope>NUCLEOTIDE SEQUENCE</scope>
</reference>
<proteinExistence type="predicted"/>
<evidence type="ECO:0000313" key="1">
    <source>
        <dbReference type="EMBL" id="MPN47899.1"/>
    </source>
</evidence>